<evidence type="ECO:0000313" key="2">
    <source>
        <dbReference type="Proteomes" id="UP001145114"/>
    </source>
</evidence>
<comment type="caution">
    <text evidence="1">The sequence shown here is derived from an EMBL/GenBank/DDBJ whole genome shotgun (WGS) entry which is preliminary data.</text>
</comment>
<gene>
    <name evidence="1" type="primary">RFC3_2</name>
    <name evidence="1" type="ORF">EV182_007588</name>
</gene>
<evidence type="ECO:0000313" key="1">
    <source>
        <dbReference type="EMBL" id="KAJ1676741.1"/>
    </source>
</evidence>
<keyword evidence="2" id="KW-1185">Reference proteome</keyword>
<feature type="non-terminal residue" evidence="1">
    <location>
        <position position="173"/>
    </location>
</feature>
<organism evidence="1 2">
    <name type="scientific">Spiromyces aspiralis</name>
    <dbReference type="NCBI Taxonomy" id="68401"/>
    <lineage>
        <taxon>Eukaryota</taxon>
        <taxon>Fungi</taxon>
        <taxon>Fungi incertae sedis</taxon>
        <taxon>Zoopagomycota</taxon>
        <taxon>Kickxellomycotina</taxon>
        <taxon>Kickxellomycetes</taxon>
        <taxon>Kickxellales</taxon>
        <taxon>Kickxellaceae</taxon>
        <taxon>Spiromyces</taxon>
    </lineage>
</organism>
<reference evidence="1" key="1">
    <citation type="submission" date="2022-06" db="EMBL/GenBank/DDBJ databases">
        <title>Phylogenomic reconstructions and comparative analyses of Kickxellomycotina fungi.</title>
        <authorList>
            <person name="Reynolds N.K."/>
            <person name="Stajich J.E."/>
            <person name="Barry K."/>
            <person name="Grigoriev I.V."/>
            <person name="Crous P."/>
            <person name="Smith M.E."/>
        </authorList>
    </citation>
    <scope>NUCLEOTIDE SEQUENCE</scope>
    <source>
        <strain evidence="1">RSA 2271</strain>
    </source>
</reference>
<name>A0ACC1HM43_9FUNG</name>
<dbReference type="Proteomes" id="UP001145114">
    <property type="component" value="Unassembled WGS sequence"/>
</dbReference>
<sequence length="173" mass="19458">MCAHIVIEKYTRNVRFCIICNYVSKIIPAIQSRCTRFRFAPLEISQVKGRLQEIVDKEGVNITEEGKQALLKLSKGDMRRVLNVLQACHAAYNEIDEDAVYACTGSPHPADIQRIAESMISDDFTTALENISALKTDRGIALQDIVTELLPYIETIDFPPATRVYLLDNLAEI</sequence>
<proteinExistence type="predicted"/>
<dbReference type="EMBL" id="JAMZIH010003571">
    <property type="protein sequence ID" value="KAJ1676741.1"/>
    <property type="molecule type" value="Genomic_DNA"/>
</dbReference>
<accession>A0ACC1HM43</accession>
<protein>
    <submittedName>
        <fullName evidence="1">Subunit of heteropentameric Replication factor C (RF-C)</fullName>
    </submittedName>
</protein>